<feature type="transmembrane region" description="Helical" evidence="5">
    <location>
        <begin position="103"/>
        <end position="123"/>
    </location>
</feature>
<feature type="domain" description="Major facilitator superfamily (MFS) profile" evidence="6">
    <location>
        <begin position="13"/>
        <end position="401"/>
    </location>
</feature>
<dbReference type="PROSITE" id="PS50850">
    <property type="entry name" value="MFS"/>
    <property type="match status" value="1"/>
</dbReference>
<keyword evidence="4 5" id="KW-0472">Membrane</keyword>
<dbReference type="InterPro" id="IPR000849">
    <property type="entry name" value="Sugar_P_transporter"/>
</dbReference>
<name>A0A8E0WMS0_9RICK</name>
<dbReference type="InterPro" id="IPR011701">
    <property type="entry name" value="MFS"/>
</dbReference>
<gene>
    <name evidence="7" type="primary">glpT</name>
    <name evidence="7" type="ORF">REISMN_01900</name>
</gene>
<comment type="caution">
    <text evidence="7">The sequence shown here is derived from an EMBL/GenBank/DDBJ whole genome shotgun (WGS) entry which is preliminary data.</text>
</comment>
<feature type="transmembrane region" description="Helical" evidence="5">
    <location>
        <begin position="78"/>
        <end position="97"/>
    </location>
</feature>
<keyword evidence="3 5" id="KW-1133">Transmembrane helix</keyword>
<evidence type="ECO:0000256" key="1">
    <source>
        <dbReference type="ARBA" id="ARBA00004429"/>
    </source>
</evidence>
<feature type="transmembrane region" description="Helical" evidence="5">
    <location>
        <begin position="346"/>
        <end position="370"/>
    </location>
</feature>
<reference evidence="7 8" key="1">
    <citation type="submission" date="2014-02" db="EMBL/GenBank/DDBJ databases">
        <title>Draft genome sequence of Rickettsia buchneri sp. nov. ISO7T.</title>
        <authorList>
            <person name="Felsheim R.F."/>
            <person name="Kurtti T.J."/>
            <person name="Munderloh U.G."/>
        </authorList>
    </citation>
    <scope>NUCLEOTIDE SEQUENCE [LARGE SCALE GENOMIC DNA]</scope>
    <source>
        <strain evidence="7 8">ISO7</strain>
    </source>
</reference>
<evidence type="ECO:0000256" key="3">
    <source>
        <dbReference type="ARBA" id="ARBA00022989"/>
    </source>
</evidence>
<evidence type="ECO:0000313" key="7">
    <source>
        <dbReference type="EMBL" id="KDO03414.1"/>
    </source>
</evidence>
<dbReference type="EMBL" id="JFKF01000035">
    <property type="protein sequence ID" value="KDO03414.1"/>
    <property type="molecule type" value="Genomic_DNA"/>
</dbReference>
<dbReference type="InterPro" id="IPR051337">
    <property type="entry name" value="OPA_Antiporter"/>
</dbReference>
<evidence type="ECO:0000259" key="6">
    <source>
        <dbReference type="PROSITE" id="PS50850"/>
    </source>
</evidence>
<evidence type="ECO:0000313" key="8">
    <source>
        <dbReference type="Proteomes" id="UP000027161"/>
    </source>
</evidence>
<feature type="transmembrane region" description="Helical" evidence="5">
    <location>
        <begin position="219"/>
        <end position="240"/>
    </location>
</feature>
<feature type="transmembrane region" description="Helical" evidence="5">
    <location>
        <begin position="169"/>
        <end position="187"/>
    </location>
</feature>
<feature type="transmembrane region" description="Helical" evidence="5">
    <location>
        <begin position="376"/>
        <end position="397"/>
    </location>
</feature>
<dbReference type="GO" id="GO:0061513">
    <property type="term" value="F:glucose 6-phosphate:phosphate antiporter activity"/>
    <property type="evidence" value="ECO:0007669"/>
    <property type="project" value="TreeGrafter"/>
</dbReference>
<organism evidence="7 8">
    <name type="scientific">Rickettsia tamurae subsp. buchneri</name>
    <dbReference type="NCBI Taxonomy" id="1462938"/>
    <lineage>
        <taxon>Bacteria</taxon>
        <taxon>Pseudomonadati</taxon>
        <taxon>Pseudomonadota</taxon>
        <taxon>Alphaproteobacteria</taxon>
        <taxon>Rickettsiales</taxon>
        <taxon>Rickettsiaceae</taxon>
        <taxon>Rickettsieae</taxon>
        <taxon>Rickettsia</taxon>
        <taxon>spotted fever group</taxon>
    </lineage>
</organism>
<feature type="transmembrane region" description="Helical" evidence="5">
    <location>
        <begin position="7"/>
        <end position="27"/>
    </location>
</feature>
<dbReference type="InterPro" id="IPR036259">
    <property type="entry name" value="MFS_trans_sf"/>
</dbReference>
<dbReference type="Gene3D" id="1.20.1250.20">
    <property type="entry name" value="MFS general substrate transporter like domains"/>
    <property type="match status" value="2"/>
</dbReference>
<dbReference type="InterPro" id="IPR020846">
    <property type="entry name" value="MFS_dom"/>
</dbReference>
<evidence type="ECO:0000256" key="2">
    <source>
        <dbReference type="ARBA" id="ARBA00022692"/>
    </source>
</evidence>
<proteinExistence type="predicted"/>
<feature type="transmembrane region" description="Helical" evidence="5">
    <location>
        <begin position="252"/>
        <end position="274"/>
    </location>
</feature>
<sequence>MNMLIFNNYICFNYCLFFLGYVLLYLVKQTIPIALPILIDFKYTNHLELSYFFAFFTFCYGIFKFINGIIMDFKNCPLFLFGLGHIIVGLSTISIPFVYNNLILLLFILMLLAWGQGTGWPAITKFMITNFDAYSIASLWGIMSVSYQLGSCLSLILLPSIINMYNIKSAFLCSGAFCLLFGIYIMLKVDYSRNKYNFSVDEIYKLLKFCVNIKISTSILLLCYATFCIYIVRMGIFFWFPLILRDLLQISLVKSSLITGIHDLSGIFGALITGRLSDVYFYQNRNLLASIYMLITAFIFIAMHFYLSPFFLYCSAALSGFLIFGVQVLTGVIATELAPKHNVCTIVSLTGLFGYISSSIFSCLVLGLIMKYFGNNFMFLFFFISSIIASICFGILLRKDRKQPS</sequence>
<dbReference type="SUPFAM" id="SSF103473">
    <property type="entry name" value="MFS general substrate transporter"/>
    <property type="match status" value="1"/>
</dbReference>
<dbReference type="Pfam" id="PF07690">
    <property type="entry name" value="MFS_1"/>
    <property type="match status" value="1"/>
</dbReference>
<dbReference type="PANTHER" id="PTHR43826:SF3">
    <property type="entry name" value="GLUCOSE-6-PHOSPHATE EXCHANGER SLC37A4"/>
    <property type="match status" value="1"/>
</dbReference>
<feature type="transmembrane region" description="Helical" evidence="5">
    <location>
        <begin position="310"/>
        <end position="334"/>
    </location>
</feature>
<dbReference type="Proteomes" id="UP000027161">
    <property type="component" value="Unassembled WGS sequence"/>
</dbReference>
<feature type="transmembrane region" description="Helical" evidence="5">
    <location>
        <begin position="286"/>
        <end position="304"/>
    </location>
</feature>
<dbReference type="GO" id="GO:0035435">
    <property type="term" value="P:phosphate ion transmembrane transport"/>
    <property type="evidence" value="ECO:0007669"/>
    <property type="project" value="TreeGrafter"/>
</dbReference>
<evidence type="ECO:0000256" key="4">
    <source>
        <dbReference type="ARBA" id="ARBA00023136"/>
    </source>
</evidence>
<dbReference type="PIRSF" id="PIRSF002808">
    <property type="entry name" value="Hexose_phosphate_transp"/>
    <property type="match status" value="1"/>
</dbReference>
<protein>
    <submittedName>
        <fullName evidence="7">G-3-P permease</fullName>
    </submittedName>
</protein>
<accession>A0A8E0WMS0</accession>
<evidence type="ECO:0000256" key="5">
    <source>
        <dbReference type="SAM" id="Phobius"/>
    </source>
</evidence>
<feature type="transmembrane region" description="Helical" evidence="5">
    <location>
        <begin position="47"/>
        <end position="66"/>
    </location>
</feature>
<dbReference type="GO" id="GO:0005886">
    <property type="term" value="C:plasma membrane"/>
    <property type="evidence" value="ECO:0007669"/>
    <property type="project" value="UniProtKB-SubCell"/>
</dbReference>
<dbReference type="AlphaFoldDB" id="A0A8E0WMS0"/>
<dbReference type="PANTHER" id="PTHR43826">
    <property type="entry name" value="GLUCOSE-6-PHOSPHATE EXCHANGER SLC37A4"/>
    <property type="match status" value="1"/>
</dbReference>
<feature type="transmembrane region" description="Helical" evidence="5">
    <location>
        <begin position="135"/>
        <end position="157"/>
    </location>
</feature>
<keyword evidence="2 5" id="KW-0812">Transmembrane</keyword>
<keyword evidence="8" id="KW-1185">Reference proteome</keyword>
<comment type="subcellular location">
    <subcellularLocation>
        <location evidence="1">Cell inner membrane</location>
        <topology evidence="1">Multi-pass membrane protein</topology>
    </subcellularLocation>
</comment>